<proteinExistence type="predicted"/>
<evidence type="ECO:0000313" key="2">
    <source>
        <dbReference type="EMBL" id="XCN28323.1"/>
    </source>
</evidence>
<name>A0AAU8KY89_9CAUD</name>
<evidence type="ECO:0000256" key="1">
    <source>
        <dbReference type="SAM" id="Phobius"/>
    </source>
</evidence>
<organism evidence="2">
    <name type="scientific">Pantoea phage Survivor</name>
    <dbReference type="NCBI Taxonomy" id="3232176"/>
    <lineage>
        <taxon>Viruses</taxon>
        <taxon>Duplodnaviria</taxon>
        <taxon>Heunggongvirae</taxon>
        <taxon>Uroviricota</taxon>
        <taxon>Caudoviricetes</taxon>
    </lineage>
</organism>
<protein>
    <submittedName>
        <fullName evidence="2">Uncharacterized protein</fullName>
    </submittedName>
</protein>
<keyword evidence="1" id="KW-0472">Membrane</keyword>
<sequence length="95" mass="11373">MKAIHYLVQTVRVLICLLFILYVTVDLYFDYLPWLVDTIEGYRQPIWMLVFLEAGFSFGKGYQSWRCRKLCRHFCPKCDPKRTNFDKIQSGARNK</sequence>
<keyword evidence="1" id="KW-0812">Transmembrane</keyword>
<feature type="transmembrane region" description="Helical" evidence="1">
    <location>
        <begin position="45"/>
        <end position="62"/>
    </location>
</feature>
<keyword evidence="1" id="KW-1133">Transmembrane helix</keyword>
<dbReference type="EMBL" id="PP885733">
    <property type="protein sequence ID" value="XCN28323.1"/>
    <property type="molecule type" value="Genomic_DNA"/>
</dbReference>
<feature type="transmembrane region" description="Helical" evidence="1">
    <location>
        <begin position="7"/>
        <end position="25"/>
    </location>
</feature>
<accession>A0AAU8KY89</accession>
<reference evidence="2" key="1">
    <citation type="submission" date="2024-06" db="EMBL/GenBank/DDBJ databases">
        <authorList>
            <person name="Gannavaram S."/>
            <person name="Nemani S."/>
            <person name="Datta M."/>
            <person name="Picchiottino A."/>
            <person name="Mereddy A."/>
            <person name="Gannavaram N."/>
            <person name="Honeycutt C."/>
            <person name="Tran D."/>
            <person name="Choi K."/>
            <person name="Srinivasan K."/>
            <person name="Johnson A."/>
        </authorList>
    </citation>
    <scope>NUCLEOTIDE SEQUENCE</scope>
</reference>